<dbReference type="KEGG" id="loa:LOAG_13317"/>
<name>A0A1S0TJP4_LOALO</name>
<dbReference type="AlphaFoldDB" id="A0A1S0TJP4"/>
<dbReference type="FunCoup" id="A0A1S0TJP4">
    <property type="interactions" value="4"/>
</dbReference>
<dbReference type="RefSeq" id="XP_020301208.1">
    <property type="nucleotide sequence ID" value="XM_020448668.1"/>
</dbReference>
<dbReference type="InParanoid" id="A0A1S0TJP4"/>
<proteinExistence type="predicted"/>
<gene>
    <name evidence="1" type="ORF">LOAG_13317</name>
</gene>
<dbReference type="PANTHER" id="PTHR35179">
    <property type="entry name" value="PROTEIN CBG02620"/>
    <property type="match status" value="1"/>
</dbReference>
<dbReference type="GeneID" id="9950788"/>
<evidence type="ECO:0000313" key="1">
    <source>
        <dbReference type="EMBL" id="EFO15195.2"/>
    </source>
</evidence>
<sequence>MSAEGFWLFDGLEEEPYGLLPLVNLSGKGGPTSTKFVERIGSYQWYLNDETPTIVMPGMPPESFFWAGGKLQQDHGVVIYDVNHLKIPTGSLDAAILAAHHITAKTKKPINFNDYNFITDAVNLQKLFAFAQEAGDGLFRIDVERIGKTVLLTRMEASDLMEIGHVTFDQALKCKMTKARSKFTTGPFFQLVSYQFGQFKLLVRFEVDCADYAAVEMQSSGDHLEKEDELEPKKGEV</sequence>
<reference evidence="1" key="1">
    <citation type="submission" date="2012-04" db="EMBL/GenBank/DDBJ databases">
        <title>The Genome Sequence of Loa loa.</title>
        <authorList>
            <consortium name="The Broad Institute Genome Sequencing Platform"/>
            <consortium name="Broad Institute Genome Sequencing Center for Infectious Disease"/>
            <person name="Nutman T.B."/>
            <person name="Fink D.L."/>
            <person name="Russ C."/>
            <person name="Young S."/>
            <person name="Zeng Q."/>
            <person name="Gargeya S."/>
            <person name="Alvarado L."/>
            <person name="Berlin A."/>
            <person name="Chapman S.B."/>
            <person name="Chen Z."/>
            <person name="Freedman E."/>
            <person name="Gellesch M."/>
            <person name="Goldberg J."/>
            <person name="Griggs A."/>
            <person name="Gujja S."/>
            <person name="Heilman E.R."/>
            <person name="Heiman D."/>
            <person name="Howarth C."/>
            <person name="Mehta T."/>
            <person name="Neiman D."/>
            <person name="Pearson M."/>
            <person name="Roberts A."/>
            <person name="Saif S."/>
            <person name="Shea T."/>
            <person name="Shenoy N."/>
            <person name="Sisk P."/>
            <person name="Stolte C."/>
            <person name="Sykes S."/>
            <person name="White J."/>
            <person name="Yandava C."/>
            <person name="Haas B."/>
            <person name="Henn M.R."/>
            <person name="Nusbaum C."/>
            <person name="Birren B."/>
        </authorList>
    </citation>
    <scope>NUCLEOTIDE SEQUENCE [LARGE SCALE GENOMIC DNA]</scope>
</reference>
<dbReference type="OrthoDB" id="5393654at2759"/>
<accession>A0A1S0TJP4</accession>
<dbReference type="EMBL" id="JH712098">
    <property type="protein sequence ID" value="EFO15195.2"/>
    <property type="molecule type" value="Genomic_DNA"/>
</dbReference>
<dbReference type="OMA" id="DQALKCK"/>
<protein>
    <submittedName>
        <fullName evidence="1">Uncharacterized protein</fullName>
    </submittedName>
</protein>
<dbReference type="CTD" id="9950788"/>
<dbReference type="PANTHER" id="PTHR35179:SF2">
    <property type="entry name" value="START DOMAIN-CONTAINING PROTEIN"/>
    <property type="match status" value="1"/>
</dbReference>
<organism evidence="1">
    <name type="scientific">Loa loa</name>
    <name type="common">Eye worm</name>
    <name type="synonym">Filaria loa</name>
    <dbReference type="NCBI Taxonomy" id="7209"/>
    <lineage>
        <taxon>Eukaryota</taxon>
        <taxon>Metazoa</taxon>
        <taxon>Ecdysozoa</taxon>
        <taxon>Nematoda</taxon>
        <taxon>Chromadorea</taxon>
        <taxon>Rhabditida</taxon>
        <taxon>Spirurina</taxon>
        <taxon>Spiruromorpha</taxon>
        <taxon>Filarioidea</taxon>
        <taxon>Onchocercidae</taxon>
        <taxon>Loa</taxon>
    </lineage>
</organism>